<reference evidence="2" key="1">
    <citation type="journal article" date="2020" name="Nature">
        <title>Giant virus diversity and host interactions through global metagenomics.</title>
        <authorList>
            <person name="Schulz F."/>
            <person name="Roux S."/>
            <person name="Paez-Espino D."/>
            <person name="Jungbluth S."/>
            <person name="Walsh D.A."/>
            <person name="Denef V.J."/>
            <person name="McMahon K.D."/>
            <person name="Konstantinidis K.T."/>
            <person name="Eloe-Fadrosh E.A."/>
            <person name="Kyrpides N.C."/>
            <person name="Woyke T."/>
        </authorList>
    </citation>
    <scope>NUCLEOTIDE SEQUENCE</scope>
    <source>
        <strain evidence="2">GVMAG-M-3300023184-68</strain>
    </source>
</reference>
<sequence>MDTSWIDDEEIEESILEKEPMNEIQCYYVYVGIDQNIRNVTKKVQNLEIYPKQDDYRIIPRDQLLQMIHSNKTYQSKKHRLLEILLYNVDSPSSESLLAVGDELSFTPLRIPNTHGNVTMPNSSGLCSNKATFRVSSEEAESPLPNTEGDLRSPEELGKGQNATELLTSKGALHPDKLEEPSALRTVTTMDEILIPPSLCIFHETNCLYFIFQEIYQDRDNQMTKPILKIMSDVLPRIHSKKTKKVAFKEDIRHTKKRITN</sequence>
<feature type="region of interest" description="Disordered" evidence="1">
    <location>
        <begin position="136"/>
        <end position="157"/>
    </location>
</feature>
<dbReference type="AlphaFoldDB" id="A0A6C0IBJ0"/>
<proteinExistence type="predicted"/>
<dbReference type="EMBL" id="MN740154">
    <property type="protein sequence ID" value="QHT90411.1"/>
    <property type="molecule type" value="Genomic_DNA"/>
</dbReference>
<evidence type="ECO:0000256" key="1">
    <source>
        <dbReference type="SAM" id="MobiDB-lite"/>
    </source>
</evidence>
<evidence type="ECO:0000313" key="2">
    <source>
        <dbReference type="EMBL" id="QHT90411.1"/>
    </source>
</evidence>
<accession>A0A6C0IBJ0</accession>
<protein>
    <submittedName>
        <fullName evidence="2">Uncharacterized protein</fullName>
    </submittedName>
</protein>
<organism evidence="2">
    <name type="scientific">viral metagenome</name>
    <dbReference type="NCBI Taxonomy" id="1070528"/>
    <lineage>
        <taxon>unclassified sequences</taxon>
        <taxon>metagenomes</taxon>
        <taxon>organismal metagenomes</taxon>
    </lineage>
</organism>
<name>A0A6C0IBJ0_9ZZZZ</name>